<name>A0A256FBQ1_9HYPH</name>
<evidence type="ECO:0000256" key="4">
    <source>
        <dbReference type="ARBA" id="ARBA00023027"/>
    </source>
</evidence>
<dbReference type="EMBL" id="NNRJ01000056">
    <property type="protein sequence ID" value="OYR12274.1"/>
    <property type="molecule type" value="Genomic_DNA"/>
</dbReference>
<evidence type="ECO:0000256" key="5">
    <source>
        <dbReference type="ARBA" id="ARBA00049243"/>
    </source>
</evidence>
<dbReference type="Pfam" id="PF00465">
    <property type="entry name" value="Fe-ADH"/>
    <property type="match status" value="1"/>
</dbReference>
<organism evidence="8 9">
    <name type="scientific">Brucella thiophenivorans</name>
    <dbReference type="NCBI Taxonomy" id="571255"/>
    <lineage>
        <taxon>Bacteria</taxon>
        <taxon>Pseudomonadati</taxon>
        <taxon>Pseudomonadota</taxon>
        <taxon>Alphaproteobacteria</taxon>
        <taxon>Hyphomicrobiales</taxon>
        <taxon>Brucellaceae</taxon>
        <taxon>Brucella/Ochrobactrum group</taxon>
        <taxon>Brucella</taxon>
    </lineage>
</organism>
<dbReference type="Proteomes" id="UP000215590">
    <property type="component" value="Unassembled WGS sequence"/>
</dbReference>
<comment type="similarity">
    <text evidence="2">Belongs to the iron-containing alcohol dehydrogenase family.</text>
</comment>
<dbReference type="PANTHER" id="PTHR11496:SF102">
    <property type="entry name" value="ALCOHOL DEHYDROGENASE 4"/>
    <property type="match status" value="1"/>
</dbReference>
<keyword evidence="9" id="KW-1185">Reference proteome</keyword>
<comment type="caution">
    <text evidence="8">The sequence shown here is derived from an EMBL/GenBank/DDBJ whole genome shotgun (WGS) entry which is preliminary data.</text>
</comment>
<comment type="cofactor">
    <cofactor evidence="1">
        <name>Fe cation</name>
        <dbReference type="ChEBI" id="CHEBI:24875"/>
    </cofactor>
</comment>
<proteinExistence type="inferred from homology"/>
<dbReference type="PANTHER" id="PTHR11496">
    <property type="entry name" value="ALCOHOL DEHYDROGENASE"/>
    <property type="match status" value="1"/>
</dbReference>
<sequence>MRFDYGVTRAPNRLIFGPGQRKALGRLARDLGTRALICTDERLGKLPLLSELVADLEANGITVEVFAETQPELPLDGITTCAERYKDFAPDMVIGFGGGSCLDLAKLVSLLLTFPGPLSTYYGEFKVPGPVRPVIAIPTTAGTGSEATPVAVLADPKRVMKVGISSPELIPHTSICDPELTVTCPKGLTAISGADALAHAIEGFAAVSREATLDLSVTRVFVGKNTLSDIYALRAIKLIYDHLETAVNQPDNIEARSAVMLGSTLAGLAFGTAGTAAAHAIQYPIGAETHTAHGLGVGVLLPFTMRFNAPVAAADYAEIAREIGVATGADADDKAADALISALSELFDRIGMPATLDRIGVTLESLDSIATLSMNASRLVENNPRPLSSEAIRTILDTAMASA</sequence>
<evidence type="ECO:0000259" key="6">
    <source>
        <dbReference type="Pfam" id="PF00465"/>
    </source>
</evidence>
<evidence type="ECO:0000256" key="3">
    <source>
        <dbReference type="ARBA" id="ARBA00023002"/>
    </source>
</evidence>
<dbReference type="Gene3D" id="1.20.1090.10">
    <property type="entry name" value="Dehydroquinate synthase-like - alpha domain"/>
    <property type="match status" value="1"/>
</dbReference>
<accession>A0A256FBQ1</accession>
<keyword evidence="3" id="KW-0560">Oxidoreductase</keyword>
<evidence type="ECO:0000259" key="7">
    <source>
        <dbReference type="Pfam" id="PF25137"/>
    </source>
</evidence>
<feature type="domain" description="Alcohol dehydrogenase iron-type/glycerol dehydrogenase GldA" evidence="6">
    <location>
        <begin position="11"/>
        <end position="178"/>
    </location>
</feature>
<dbReference type="Pfam" id="PF25137">
    <property type="entry name" value="ADH_Fe_C"/>
    <property type="match status" value="1"/>
</dbReference>
<keyword evidence="4" id="KW-0520">NAD</keyword>
<reference evidence="8 9" key="1">
    <citation type="submission" date="2017-07" db="EMBL/GenBank/DDBJ databases">
        <title>Phylogenetic study on the rhizospheric bacterium Ochrobactrum sp. A44.</title>
        <authorList>
            <person name="Krzyzanowska D.M."/>
            <person name="Ossowicki A."/>
            <person name="Rajewska M."/>
            <person name="Maciag T."/>
            <person name="Kaczynski Z."/>
            <person name="Czerwicka M."/>
            <person name="Jafra S."/>
        </authorList>
    </citation>
    <scope>NUCLEOTIDE SEQUENCE [LARGE SCALE GENOMIC DNA]</scope>
    <source>
        <strain evidence="8 9">DSM 7216</strain>
    </source>
</reference>
<dbReference type="RefSeq" id="WP_094509137.1">
    <property type="nucleotide sequence ID" value="NZ_JBHEEK010000033.1"/>
</dbReference>
<evidence type="ECO:0000256" key="2">
    <source>
        <dbReference type="ARBA" id="ARBA00007358"/>
    </source>
</evidence>
<dbReference type="GO" id="GO:0046872">
    <property type="term" value="F:metal ion binding"/>
    <property type="evidence" value="ECO:0007669"/>
    <property type="project" value="InterPro"/>
</dbReference>
<protein>
    <submittedName>
        <fullName evidence="8">Iron-containing alcohol dehydrogenase family protein</fullName>
    </submittedName>
</protein>
<dbReference type="InterPro" id="IPR056798">
    <property type="entry name" value="ADH_Fe_C"/>
</dbReference>
<evidence type="ECO:0000313" key="9">
    <source>
        <dbReference type="Proteomes" id="UP000215590"/>
    </source>
</evidence>
<dbReference type="InterPro" id="IPR018211">
    <property type="entry name" value="ADH_Fe_CS"/>
</dbReference>
<evidence type="ECO:0000256" key="1">
    <source>
        <dbReference type="ARBA" id="ARBA00001962"/>
    </source>
</evidence>
<dbReference type="InterPro" id="IPR001670">
    <property type="entry name" value="ADH_Fe/GldA"/>
</dbReference>
<dbReference type="AlphaFoldDB" id="A0A256FBQ1"/>
<dbReference type="InterPro" id="IPR039697">
    <property type="entry name" value="Alcohol_dehydrogenase_Fe"/>
</dbReference>
<dbReference type="SUPFAM" id="SSF56796">
    <property type="entry name" value="Dehydroquinate synthase-like"/>
    <property type="match status" value="1"/>
</dbReference>
<dbReference type="FunFam" id="3.40.50.1970:FF:000003">
    <property type="entry name" value="Alcohol dehydrogenase, iron-containing"/>
    <property type="match status" value="1"/>
</dbReference>
<dbReference type="CDD" id="cd08191">
    <property type="entry name" value="Fe-ADH-like"/>
    <property type="match status" value="1"/>
</dbReference>
<dbReference type="GO" id="GO:0004022">
    <property type="term" value="F:alcohol dehydrogenase (NAD+) activity"/>
    <property type="evidence" value="ECO:0007669"/>
    <property type="project" value="UniProtKB-EC"/>
</dbReference>
<comment type="catalytic activity">
    <reaction evidence="5">
        <text>a primary alcohol + NAD(+) = an aldehyde + NADH + H(+)</text>
        <dbReference type="Rhea" id="RHEA:10736"/>
        <dbReference type="ChEBI" id="CHEBI:15378"/>
        <dbReference type="ChEBI" id="CHEBI:15734"/>
        <dbReference type="ChEBI" id="CHEBI:17478"/>
        <dbReference type="ChEBI" id="CHEBI:57540"/>
        <dbReference type="ChEBI" id="CHEBI:57945"/>
        <dbReference type="EC" id="1.1.1.1"/>
    </reaction>
</comment>
<evidence type="ECO:0000313" key="8">
    <source>
        <dbReference type="EMBL" id="OYR12274.1"/>
    </source>
</evidence>
<gene>
    <name evidence="8" type="ORF">CEV31_3590</name>
</gene>
<dbReference type="OrthoDB" id="9815791at2"/>
<feature type="domain" description="Fe-containing alcohol dehydrogenase-like C-terminal" evidence="7">
    <location>
        <begin position="189"/>
        <end position="400"/>
    </location>
</feature>
<dbReference type="PROSITE" id="PS00913">
    <property type="entry name" value="ADH_IRON_1"/>
    <property type="match status" value="1"/>
</dbReference>
<dbReference type="Gene3D" id="3.40.50.1970">
    <property type="match status" value="1"/>
</dbReference>